<dbReference type="Gramene" id="KQJ98903">
    <property type="protein sequence ID" value="KQJ98903"/>
    <property type="gene ID" value="BRADI_3g39886v3"/>
</dbReference>
<dbReference type="EnsemblPlants" id="KQJ98903">
    <property type="protein sequence ID" value="KQJ98903"/>
    <property type="gene ID" value="BRADI_3g39886v3"/>
</dbReference>
<name>A0A0Q3FGW5_BRADI</name>
<evidence type="ECO:0000313" key="1">
    <source>
        <dbReference type="EMBL" id="KQJ98903.1"/>
    </source>
</evidence>
<dbReference type="InParanoid" id="A0A0Q3FGW5"/>
<protein>
    <submittedName>
        <fullName evidence="1 2">Uncharacterized protein</fullName>
    </submittedName>
</protein>
<organism evidence="1">
    <name type="scientific">Brachypodium distachyon</name>
    <name type="common">Purple false brome</name>
    <name type="synonym">Trachynia distachya</name>
    <dbReference type="NCBI Taxonomy" id="15368"/>
    <lineage>
        <taxon>Eukaryota</taxon>
        <taxon>Viridiplantae</taxon>
        <taxon>Streptophyta</taxon>
        <taxon>Embryophyta</taxon>
        <taxon>Tracheophyta</taxon>
        <taxon>Spermatophyta</taxon>
        <taxon>Magnoliopsida</taxon>
        <taxon>Liliopsida</taxon>
        <taxon>Poales</taxon>
        <taxon>Poaceae</taxon>
        <taxon>BOP clade</taxon>
        <taxon>Pooideae</taxon>
        <taxon>Stipodae</taxon>
        <taxon>Brachypodieae</taxon>
        <taxon>Brachypodium</taxon>
    </lineage>
</organism>
<reference evidence="1" key="2">
    <citation type="submission" date="2017-06" db="EMBL/GenBank/DDBJ databases">
        <title>WGS assembly of Brachypodium distachyon.</title>
        <authorList>
            <consortium name="The International Brachypodium Initiative"/>
            <person name="Lucas S."/>
            <person name="Harmon-Smith M."/>
            <person name="Lail K."/>
            <person name="Tice H."/>
            <person name="Grimwood J."/>
            <person name="Bruce D."/>
            <person name="Barry K."/>
            <person name="Shu S."/>
            <person name="Lindquist E."/>
            <person name="Wang M."/>
            <person name="Pitluck S."/>
            <person name="Vogel J.P."/>
            <person name="Garvin D.F."/>
            <person name="Mockler T.C."/>
            <person name="Schmutz J."/>
            <person name="Rokhsar D."/>
            <person name="Bevan M.W."/>
        </authorList>
    </citation>
    <scope>NUCLEOTIDE SEQUENCE</scope>
    <source>
        <strain evidence="1">Bd21</strain>
    </source>
</reference>
<dbReference type="EMBL" id="CM000882">
    <property type="protein sequence ID" value="KQJ98903.1"/>
    <property type="molecule type" value="Genomic_DNA"/>
</dbReference>
<dbReference type="AlphaFoldDB" id="A0A0Q3FGW5"/>
<evidence type="ECO:0000313" key="2">
    <source>
        <dbReference type="EnsemblPlants" id="KQJ98903"/>
    </source>
</evidence>
<keyword evidence="3" id="KW-1185">Reference proteome</keyword>
<sequence length="110" mass="13006">MGLQRCLRTRRRRGNAFACKGDVISHAINEHLYHQYIYIVNRIAHCLIPLKKRQSKHVLVLLANIARIQKLYAGHAVHIQHRVCPRMRTHKVVVFDDVVIKQRRRLLWDG</sequence>
<proteinExistence type="predicted"/>
<accession>A0A0Q3FGW5</accession>
<evidence type="ECO:0000313" key="3">
    <source>
        <dbReference type="Proteomes" id="UP000008810"/>
    </source>
</evidence>
<reference evidence="2" key="3">
    <citation type="submission" date="2018-08" db="UniProtKB">
        <authorList>
            <consortium name="EnsemblPlants"/>
        </authorList>
    </citation>
    <scope>IDENTIFICATION</scope>
    <source>
        <strain evidence="2">cv. Bd21</strain>
    </source>
</reference>
<reference evidence="1 2" key="1">
    <citation type="journal article" date="2010" name="Nature">
        <title>Genome sequencing and analysis of the model grass Brachypodium distachyon.</title>
        <authorList>
            <consortium name="International Brachypodium Initiative"/>
        </authorList>
    </citation>
    <scope>NUCLEOTIDE SEQUENCE [LARGE SCALE GENOMIC DNA]</scope>
    <source>
        <strain evidence="1 2">Bd21</strain>
    </source>
</reference>
<dbReference type="Proteomes" id="UP000008810">
    <property type="component" value="Chromosome 3"/>
</dbReference>
<gene>
    <name evidence="1" type="ORF">BRADI_3g39886v3</name>
</gene>